<organism evidence="1">
    <name type="scientific">marine sediment metagenome</name>
    <dbReference type="NCBI Taxonomy" id="412755"/>
    <lineage>
        <taxon>unclassified sequences</taxon>
        <taxon>metagenomes</taxon>
        <taxon>ecological metagenomes</taxon>
    </lineage>
</organism>
<name>X1J3D1_9ZZZZ</name>
<dbReference type="AlphaFoldDB" id="X1J3D1"/>
<feature type="non-terminal residue" evidence="1">
    <location>
        <position position="1"/>
    </location>
</feature>
<reference evidence="1" key="1">
    <citation type="journal article" date="2014" name="Front. Microbiol.">
        <title>High frequency of phylogenetically diverse reductive dehalogenase-homologous genes in deep subseafloor sedimentary metagenomes.</title>
        <authorList>
            <person name="Kawai M."/>
            <person name="Futagami T."/>
            <person name="Toyoda A."/>
            <person name="Takaki Y."/>
            <person name="Nishi S."/>
            <person name="Hori S."/>
            <person name="Arai W."/>
            <person name="Tsubouchi T."/>
            <person name="Morono Y."/>
            <person name="Uchiyama I."/>
            <person name="Ito T."/>
            <person name="Fujiyama A."/>
            <person name="Inagaki F."/>
            <person name="Takami H."/>
        </authorList>
    </citation>
    <scope>NUCLEOTIDE SEQUENCE</scope>
    <source>
        <strain evidence="1">Expedition CK06-06</strain>
    </source>
</reference>
<accession>X1J3D1</accession>
<proteinExistence type="predicted"/>
<gene>
    <name evidence="1" type="ORF">S03H2_63945</name>
</gene>
<comment type="caution">
    <text evidence="1">The sequence shown here is derived from an EMBL/GenBank/DDBJ whole genome shotgun (WGS) entry which is preliminary data.</text>
</comment>
<dbReference type="EMBL" id="BARU01041483">
    <property type="protein sequence ID" value="GAH88457.1"/>
    <property type="molecule type" value="Genomic_DNA"/>
</dbReference>
<evidence type="ECO:0000313" key="1">
    <source>
        <dbReference type="EMBL" id="GAH88457.1"/>
    </source>
</evidence>
<protein>
    <submittedName>
        <fullName evidence="1">Uncharacterized protein</fullName>
    </submittedName>
</protein>
<sequence>GSGGLNAKQSVAQAQQLHLFAMCELETKGAPYSVVVPLPDRPALQPDAG</sequence>